<feature type="compositionally biased region" description="Polar residues" evidence="1">
    <location>
        <begin position="68"/>
        <end position="77"/>
    </location>
</feature>
<gene>
    <name evidence="3" type="ORF">CLEI1391_LOCUS5615</name>
</gene>
<dbReference type="Pfam" id="PF01636">
    <property type="entry name" value="APH"/>
    <property type="match status" value="1"/>
</dbReference>
<dbReference type="AlphaFoldDB" id="A0A7S0RCP0"/>
<name>A0A7S0RCP0_9CHLO</name>
<feature type="compositionally biased region" description="Basic and acidic residues" evidence="1">
    <location>
        <begin position="564"/>
        <end position="573"/>
    </location>
</feature>
<sequence length="573" mass="61649">MGVTKDQAEAACEAILTGDELGDMLYFVQHELDEGLLWSSRLPSHDHKAIVAYLRRANKAPEAAQPQPGATSAQTGMQAGGSAAADMSGTLVPQMLAGVPPLTALPRDAQQLNALLSDWTGLRIPVPASTHASLQSQLTASSLALLVPVAGYHKAAAAFARLIADPLPNAGQEMTTTIGMHVLMSTTFDMLSTFSPIHLPLLVQSNRTELGADSLSGAVPFKARPDMLVVHNMATLAIGEDKAPNMLHKAVEDLKQYVAGGLGAVQYGTLPGILGYAASGFTLQLYFISTAGQVDPVGGLLDLSSAQGRLDAVCSWISYYRIMALMSTQLPALDRRLELWKVVQRGPAQVMLKPGGAIKTVSHIKSSGASGINQNILTQAYQVAAAAAAQQQRLGQPPFLVRATQGPNFSRSYLEVHTTPLGFSRPVRTEQDARCVALACLKSARVLHEAGIVHTDFRLQNIVWLDEEHCMVIDLEDCRAAMEPLPARFRQLIAWDECTLEQRGDQLYFTYASDLYQVGLMLAEVLQPDWSPAAHAFVGMLRSARRPPAGGQQDDAPVPTARSSLEHEWLSQP</sequence>
<dbReference type="InterPro" id="IPR011009">
    <property type="entry name" value="Kinase-like_dom_sf"/>
</dbReference>
<protein>
    <recommendedName>
        <fullName evidence="2">Aminoglycoside phosphotransferase domain-containing protein</fullName>
    </recommendedName>
</protein>
<reference evidence="3" key="1">
    <citation type="submission" date="2021-01" db="EMBL/GenBank/DDBJ databases">
        <authorList>
            <person name="Corre E."/>
            <person name="Pelletier E."/>
            <person name="Niang G."/>
            <person name="Scheremetjew M."/>
            <person name="Finn R."/>
            <person name="Kale V."/>
            <person name="Holt S."/>
            <person name="Cochrane G."/>
            <person name="Meng A."/>
            <person name="Brown T."/>
            <person name="Cohen L."/>
        </authorList>
    </citation>
    <scope>NUCLEOTIDE SEQUENCE</scope>
    <source>
        <strain evidence="3">SAG 11-49</strain>
    </source>
</reference>
<feature type="region of interest" description="Disordered" evidence="1">
    <location>
        <begin position="545"/>
        <end position="573"/>
    </location>
</feature>
<evidence type="ECO:0000256" key="1">
    <source>
        <dbReference type="SAM" id="MobiDB-lite"/>
    </source>
</evidence>
<dbReference type="Gene3D" id="1.10.510.10">
    <property type="entry name" value="Transferase(Phosphotransferase) domain 1"/>
    <property type="match status" value="1"/>
</dbReference>
<dbReference type="EMBL" id="HBFB01009870">
    <property type="protein sequence ID" value="CAD8673062.1"/>
    <property type="molecule type" value="Transcribed_RNA"/>
</dbReference>
<feature type="region of interest" description="Disordered" evidence="1">
    <location>
        <begin position="61"/>
        <end position="84"/>
    </location>
</feature>
<proteinExistence type="predicted"/>
<dbReference type="InterPro" id="IPR002575">
    <property type="entry name" value="Aminoglycoside_PTrfase"/>
</dbReference>
<feature type="domain" description="Aminoglycoside phosphotransferase" evidence="2">
    <location>
        <begin position="379"/>
        <end position="479"/>
    </location>
</feature>
<evidence type="ECO:0000313" key="3">
    <source>
        <dbReference type="EMBL" id="CAD8673062.1"/>
    </source>
</evidence>
<dbReference type="SUPFAM" id="SSF56112">
    <property type="entry name" value="Protein kinase-like (PK-like)"/>
    <property type="match status" value="1"/>
</dbReference>
<accession>A0A7S0RCP0</accession>
<evidence type="ECO:0000259" key="2">
    <source>
        <dbReference type="Pfam" id="PF01636"/>
    </source>
</evidence>
<organism evidence="3">
    <name type="scientific">Chlamydomonas leiostraca</name>
    <dbReference type="NCBI Taxonomy" id="1034604"/>
    <lineage>
        <taxon>Eukaryota</taxon>
        <taxon>Viridiplantae</taxon>
        <taxon>Chlorophyta</taxon>
        <taxon>core chlorophytes</taxon>
        <taxon>Chlorophyceae</taxon>
        <taxon>CS clade</taxon>
        <taxon>Chlamydomonadales</taxon>
        <taxon>Chlamydomonadaceae</taxon>
        <taxon>Chlamydomonas</taxon>
    </lineage>
</organism>